<dbReference type="EMBL" id="CP009056">
    <property type="protein sequence ID" value="AJA45601.1"/>
    <property type="molecule type" value="Genomic_DNA"/>
</dbReference>
<reference evidence="2 3" key="1">
    <citation type="journal article" date="2014" name="Appl. Environ. Microbiol.">
        <title>Gut symbionts from distinct hosts exhibit genotoxic activity via divergent colibactin biosynthetic pathways.</title>
        <authorList>
            <person name="Engel P."/>
            <person name="Vizcaino M.I."/>
            <person name="Crawford J.M."/>
        </authorList>
    </citation>
    <scope>NUCLEOTIDE SEQUENCE [LARGE SCALE GENOMIC DNA]</scope>
    <source>
        <strain evidence="2 3">PEB0191</strain>
    </source>
</reference>
<dbReference type="STRING" id="1267021.FPB0191_01785"/>
<proteinExistence type="predicted"/>
<keyword evidence="3" id="KW-1185">Reference proteome</keyword>
<evidence type="ECO:0000313" key="3">
    <source>
        <dbReference type="Proteomes" id="UP000030901"/>
    </source>
</evidence>
<accession>A0A0A7S8I6</accession>
<dbReference type="Proteomes" id="UP000030901">
    <property type="component" value="Chromosome"/>
</dbReference>
<feature type="region of interest" description="Disordered" evidence="1">
    <location>
        <begin position="1"/>
        <end position="23"/>
    </location>
</feature>
<organism evidence="2 3">
    <name type="scientific">Frischella perrara</name>
    <dbReference type="NCBI Taxonomy" id="1267021"/>
    <lineage>
        <taxon>Bacteria</taxon>
        <taxon>Pseudomonadati</taxon>
        <taxon>Pseudomonadota</taxon>
        <taxon>Gammaproteobacteria</taxon>
        <taxon>Orbales</taxon>
        <taxon>Orbaceae</taxon>
        <taxon>Frischella</taxon>
    </lineage>
</organism>
<sequence length="416" mass="45993">MDEQTGVSTHDVPDDGLLSSSNEQIKPCQVLDGIMQIEDEEKALELIKKIASLLSMDLEESPSEENEWVNAVTEPQPLGVPWSDFENCIQEMSNKNTDGKENDNISQNLAYLSEELLKMDELFDKVKNKIGEEKLVAFLGLFSLASRKSNPAGENNKKGKWKVEINGKKINAKNAEFKVDFKLKHDYVVVSSDGYDIGNKGDNVFRTGSTFCNDNFTICVSPQFTRHIRSYDYEGKETYKVEATQVKTIDELADLLIDEIYDTIKLNNTVDWYTDTTLTAVEIVLTVAAICTGVGGALVATTKLARAASIGMVVMESSNLIETTTRFLGPNHTGYNPLLEASRYLDKKIAKDRHPFEATFHGLNMMIAFGKKPVTKVLSALTTGAAGTAAGIYLIIDDGGEQQVIESFENVNCDTH</sequence>
<gene>
    <name evidence="2" type="ORF">FPB0191_01785</name>
</gene>
<name>A0A0A7S8I6_FRIPE</name>
<dbReference type="KEGG" id="fpp:FPB0191_01785"/>
<protein>
    <submittedName>
        <fullName evidence="2">Uncharacterized protein</fullName>
    </submittedName>
</protein>
<dbReference type="HOGENOM" id="CLU_660149_0_0_6"/>
<dbReference type="AlphaFoldDB" id="A0A0A7S8I6"/>
<dbReference type="RefSeq" id="WP_039105417.1">
    <property type="nucleotide sequence ID" value="NZ_CP009056.1"/>
</dbReference>
<evidence type="ECO:0000313" key="2">
    <source>
        <dbReference type="EMBL" id="AJA45601.1"/>
    </source>
</evidence>
<evidence type="ECO:0000256" key="1">
    <source>
        <dbReference type="SAM" id="MobiDB-lite"/>
    </source>
</evidence>